<organism evidence="2 3">
    <name type="scientific">Roseateles toxinivorans</name>
    <dbReference type="NCBI Taxonomy" id="270368"/>
    <lineage>
        <taxon>Bacteria</taxon>
        <taxon>Pseudomonadati</taxon>
        <taxon>Pseudomonadota</taxon>
        <taxon>Betaproteobacteria</taxon>
        <taxon>Burkholderiales</taxon>
        <taxon>Sphaerotilaceae</taxon>
        <taxon>Roseateles</taxon>
    </lineage>
</organism>
<dbReference type="PANTHER" id="PTHR40590:SF1">
    <property type="entry name" value="CYTOPLASMIC PROTEIN"/>
    <property type="match status" value="1"/>
</dbReference>
<feature type="signal peptide" evidence="1">
    <location>
        <begin position="1"/>
        <end position="28"/>
    </location>
</feature>
<dbReference type="InterPro" id="IPR047111">
    <property type="entry name" value="YbaP-like"/>
</dbReference>
<gene>
    <name evidence="2" type="ORF">DES47_11520</name>
</gene>
<accession>A0A4R6QGD7</accession>
<feature type="chain" id="PRO_5020483604" description="TraB family protein" evidence="1">
    <location>
        <begin position="29"/>
        <end position="324"/>
    </location>
</feature>
<sequence>MPSPAAYVKRLARAYCLGLVCCAGLTHAAPPATCPPTAQMPSQEQMMAGLRDTQDRGVLWRIAKDGRNSYLYGTLHVGRQDWIYPGPALQRALQQTAVLALELDVTDPAVQAVMTEPTPAAQLPVIGPALQRRLDGQAALACLPPGALASMHPVLQVMTYALLAGRWDGLDPSYGQEFVLAGYAKAGQRPLISLETAEGQRDALIPKTPAEALEATEQALELLEGQRVRPQLKRLAEAWARGDLAELAAYEDWCDCIKNEADRRAMRRLNDERNPAMAERIAALHAQGEPLLAAVGALHMTGPQALPRLLAERGFTVERVEPHK</sequence>
<evidence type="ECO:0000256" key="1">
    <source>
        <dbReference type="SAM" id="SignalP"/>
    </source>
</evidence>
<dbReference type="CDD" id="cd14789">
    <property type="entry name" value="Tiki"/>
    <property type="match status" value="1"/>
</dbReference>
<dbReference type="InterPro" id="IPR002816">
    <property type="entry name" value="TraB/PrgY/GumN_fam"/>
</dbReference>
<comment type="caution">
    <text evidence="2">The sequence shown here is derived from an EMBL/GenBank/DDBJ whole genome shotgun (WGS) entry which is preliminary data.</text>
</comment>
<evidence type="ECO:0000313" key="3">
    <source>
        <dbReference type="Proteomes" id="UP000295361"/>
    </source>
</evidence>
<dbReference type="Pfam" id="PF01963">
    <property type="entry name" value="TraB_PrgY_gumN"/>
    <property type="match status" value="1"/>
</dbReference>
<keyword evidence="1" id="KW-0732">Signal</keyword>
<dbReference type="InParanoid" id="A0A4R6QGD7"/>
<protein>
    <recommendedName>
        <fullName evidence="4">TraB family protein</fullName>
    </recommendedName>
</protein>
<dbReference type="EMBL" id="SNXS01000015">
    <property type="protein sequence ID" value="TDP60599.1"/>
    <property type="molecule type" value="Genomic_DNA"/>
</dbReference>
<proteinExistence type="predicted"/>
<dbReference type="PANTHER" id="PTHR40590">
    <property type="entry name" value="CYTOPLASMIC PROTEIN-RELATED"/>
    <property type="match status" value="1"/>
</dbReference>
<dbReference type="OrthoDB" id="9025834at2"/>
<evidence type="ECO:0000313" key="2">
    <source>
        <dbReference type="EMBL" id="TDP60599.1"/>
    </source>
</evidence>
<reference evidence="2 3" key="1">
    <citation type="submission" date="2019-03" db="EMBL/GenBank/DDBJ databases">
        <title>Genomic Encyclopedia of Type Strains, Phase IV (KMG-IV): sequencing the most valuable type-strain genomes for metagenomic binning, comparative biology and taxonomic classification.</title>
        <authorList>
            <person name="Goeker M."/>
        </authorList>
    </citation>
    <scope>NUCLEOTIDE SEQUENCE [LARGE SCALE GENOMIC DNA]</scope>
    <source>
        <strain evidence="2 3">DSM 16998</strain>
    </source>
</reference>
<dbReference type="Proteomes" id="UP000295361">
    <property type="component" value="Unassembled WGS sequence"/>
</dbReference>
<dbReference type="FunCoup" id="A0A4R6QGD7">
    <property type="interactions" value="12"/>
</dbReference>
<dbReference type="RefSeq" id="WP_133703840.1">
    <property type="nucleotide sequence ID" value="NZ_SNXS01000015.1"/>
</dbReference>
<dbReference type="AlphaFoldDB" id="A0A4R6QGD7"/>
<name>A0A4R6QGD7_9BURK</name>
<keyword evidence="3" id="KW-1185">Reference proteome</keyword>
<evidence type="ECO:0008006" key="4">
    <source>
        <dbReference type="Google" id="ProtNLM"/>
    </source>
</evidence>